<dbReference type="PANTHER" id="PTHR21666:SF288">
    <property type="entry name" value="CELL DIVISION PROTEIN YTFB"/>
    <property type="match status" value="1"/>
</dbReference>
<comment type="caution">
    <text evidence="9">The sequence shown here is derived from an EMBL/GenBank/DDBJ whole genome shotgun (WGS) entry which is preliminary data.</text>
</comment>
<gene>
    <name evidence="9" type="ORF">BCF53_12733</name>
</gene>
<comment type="cofactor">
    <cofactor evidence="1">
        <name>Zn(2+)</name>
        <dbReference type="ChEBI" id="CHEBI:29105"/>
    </cofactor>
</comment>
<dbReference type="Gene3D" id="3.10.450.350">
    <property type="match status" value="2"/>
</dbReference>
<proteinExistence type="predicted"/>
<keyword evidence="10" id="KW-1185">Reference proteome</keyword>
<evidence type="ECO:0000313" key="9">
    <source>
        <dbReference type="EMBL" id="TCS36150.1"/>
    </source>
</evidence>
<dbReference type="InterPro" id="IPR016047">
    <property type="entry name" value="M23ase_b-sheet_dom"/>
</dbReference>
<dbReference type="GO" id="GO:0006508">
    <property type="term" value="P:proteolysis"/>
    <property type="evidence" value="ECO:0007669"/>
    <property type="project" value="UniProtKB-KW"/>
</dbReference>
<dbReference type="InterPro" id="IPR045834">
    <property type="entry name" value="Csd3_N2"/>
</dbReference>
<evidence type="ECO:0000256" key="5">
    <source>
        <dbReference type="ARBA" id="ARBA00022801"/>
    </source>
</evidence>
<dbReference type="Proteomes" id="UP000295793">
    <property type="component" value="Unassembled WGS sequence"/>
</dbReference>
<name>A0A4V2UIH3_9GAMM</name>
<dbReference type="CDD" id="cd12797">
    <property type="entry name" value="M23_peptidase"/>
    <property type="match status" value="1"/>
</dbReference>
<dbReference type="FunFam" id="2.70.70.10:FF:000002">
    <property type="entry name" value="Murein DD-endopeptidase MepM"/>
    <property type="match status" value="1"/>
</dbReference>
<dbReference type="Pfam" id="PF19425">
    <property type="entry name" value="Csd3_N2"/>
    <property type="match status" value="1"/>
</dbReference>
<keyword evidence="3" id="KW-0645">Protease</keyword>
<comment type="subcellular location">
    <subcellularLocation>
        <location evidence="2">Cell envelope</location>
    </subcellularLocation>
</comment>
<dbReference type="Pfam" id="PF01551">
    <property type="entry name" value="Peptidase_M23"/>
    <property type="match status" value="1"/>
</dbReference>
<feature type="domain" description="LysM" evidence="8">
    <location>
        <begin position="66"/>
        <end position="114"/>
    </location>
</feature>
<dbReference type="PROSITE" id="PS51782">
    <property type="entry name" value="LYSM"/>
    <property type="match status" value="1"/>
</dbReference>
<evidence type="ECO:0000256" key="4">
    <source>
        <dbReference type="ARBA" id="ARBA00022723"/>
    </source>
</evidence>
<dbReference type="RefSeq" id="WP_132704031.1">
    <property type="nucleotide sequence ID" value="NZ_SLZR01000027.1"/>
</dbReference>
<dbReference type="GO" id="GO:0004222">
    <property type="term" value="F:metalloendopeptidase activity"/>
    <property type="evidence" value="ECO:0007669"/>
    <property type="project" value="TreeGrafter"/>
</dbReference>
<dbReference type="InterPro" id="IPR018392">
    <property type="entry name" value="LysM"/>
</dbReference>
<evidence type="ECO:0000256" key="6">
    <source>
        <dbReference type="ARBA" id="ARBA00022833"/>
    </source>
</evidence>
<keyword evidence="4" id="KW-0479">Metal-binding</keyword>
<dbReference type="OrthoDB" id="9805070at2"/>
<sequence>MNIKSLFESIPLPRLHFIALVSCCFLVLLVALWPSPGQSVVVEIQPAIVEVPAIEVAEAPPELNHVSETVAPGDTLSSLFERSGAGVSILYRLIADEAIKKPIEKIYPGQEFVFAFNNDAVLKQVSFSESSTVSYTIDIDAERNGTISRTERTPDIHTRYGNATINSSLFLAGAEAGMSDGMIMQLANIFGWDIDFALDIREGDQFSLLYEENYLDGEKLSDGAILAARFINNGKEFTAIRYTDESGHTDYYSPDGKSMRKAFLRTPLDVFRISSSFNPNRRHPVLNKIVAHKGTDYAAPVGTPIKASGDGKVLKAYTSATYGNVVILQHGEGITTLYAHMSKFSKYARVGNRVKQGQVIGYVGATGRVTGAHLHYEFRVNGVHKNPQTVKLPTAEPLPAAYREDFAEYAENLAGQLSVYDSAYAENQLVTID</sequence>
<dbReference type="GO" id="GO:0030313">
    <property type="term" value="C:cell envelope"/>
    <property type="evidence" value="ECO:0007669"/>
    <property type="project" value="UniProtKB-SubCell"/>
</dbReference>
<dbReference type="InterPro" id="IPR011055">
    <property type="entry name" value="Dup_hybrid_motif"/>
</dbReference>
<keyword evidence="6" id="KW-0862">Zinc</keyword>
<keyword evidence="5 9" id="KW-0378">Hydrolase</keyword>
<reference evidence="9 10" key="1">
    <citation type="submission" date="2019-03" db="EMBL/GenBank/DDBJ databases">
        <title>Genomic Encyclopedia of Archaeal and Bacterial Type Strains, Phase II (KMG-II): from individual species to whole genera.</title>
        <authorList>
            <person name="Goeker M."/>
        </authorList>
    </citation>
    <scope>NUCLEOTIDE SEQUENCE [LARGE SCALE GENOMIC DNA]</scope>
    <source>
        <strain evidence="9 10">DSM 15388</strain>
    </source>
</reference>
<dbReference type="EMBL" id="SLZR01000027">
    <property type="protein sequence ID" value="TCS36150.1"/>
    <property type="molecule type" value="Genomic_DNA"/>
</dbReference>
<evidence type="ECO:0000256" key="1">
    <source>
        <dbReference type="ARBA" id="ARBA00001947"/>
    </source>
</evidence>
<evidence type="ECO:0000259" key="8">
    <source>
        <dbReference type="PROSITE" id="PS51782"/>
    </source>
</evidence>
<dbReference type="InterPro" id="IPR050570">
    <property type="entry name" value="Cell_wall_metabolism_enzyme"/>
</dbReference>
<dbReference type="GO" id="GO:0046872">
    <property type="term" value="F:metal ion binding"/>
    <property type="evidence" value="ECO:0007669"/>
    <property type="project" value="UniProtKB-KW"/>
</dbReference>
<dbReference type="Gene3D" id="2.70.70.10">
    <property type="entry name" value="Glucose Permease (Domain IIA)"/>
    <property type="match status" value="1"/>
</dbReference>
<protein>
    <submittedName>
        <fullName evidence="9">Murein DD-endopeptidase MepM/ murein hydrolase activator NlpD</fullName>
    </submittedName>
</protein>
<organism evidence="9 10">
    <name type="scientific">Reinekea marinisedimentorum</name>
    <dbReference type="NCBI Taxonomy" id="230495"/>
    <lineage>
        <taxon>Bacteria</taxon>
        <taxon>Pseudomonadati</taxon>
        <taxon>Pseudomonadota</taxon>
        <taxon>Gammaproteobacteria</taxon>
        <taxon>Oceanospirillales</taxon>
        <taxon>Saccharospirillaceae</taxon>
        <taxon>Reinekea</taxon>
    </lineage>
</organism>
<accession>A0A4V2UIH3</accession>
<evidence type="ECO:0000313" key="10">
    <source>
        <dbReference type="Proteomes" id="UP000295793"/>
    </source>
</evidence>
<dbReference type="AlphaFoldDB" id="A0A4V2UIH3"/>
<dbReference type="PANTHER" id="PTHR21666">
    <property type="entry name" value="PEPTIDASE-RELATED"/>
    <property type="match status" value="1"/>
</dbReference>
<evidence type="ECO:0000256" key="7">
    <source>
        <dbReference type="ARBA" id="ARBA00023049"/>
    </source>
</evidence>
<evidence type="ECO:0000256" key="2">
    <source>
        <dbReference type="ARBA" id="ARBA00004196"/>
    </source>
</evidence>
<keyword evidence="7" id="KW-0482">Metalloprotease</keyword>
<dbReference type="SUPFAM" id="SSF51261">
    <property type="entry name" value="Duplicated hybrid motif"/>
    <property type="match status" value="1"/>
</dbReference>
<evidence type="ECO:0000256" key="3">
    <source>
        <dbReference type="ARBA" id="ARBA00022670"/>
    </source>
</evidence>